<evidence type="ECO:0000313" key="3">
    <source>
        <dbReference type="Proteomes" id="UP000002274"/>
    </source>
</evidence>
<dbReference type="EMBL" id="CP000554">
    <property type="protein sequence ID" value="ABM79633.1"/>
    <property type="molecule type" value="Genomic_DNA"/>
</dbReference>
<dbReference type="InterPro" id="IPR035240">
    <property type="entry name" value="SprT_Zn_ribbon"/>
</dbReference>
<dbReference type="PANTHER" id="PTHR21220:SF0">
    <property type="entry name" value="DNA-DEPENDENT METALLOPROTEASE SPRTN"/>
    <property type="match status" value="1"/>
</dbReference>
<gene>
    <name evidence="2" type="ordered locus">P9303_29031</name>
</gene>
<dbReference type="KEGG" id="pmf:P9303_29031"/>
<dbReference type="InterPro" id="IPR006640">
    <property type="entry name" value="SprT-like_domain"/>
</dbReference>
<dbReference type="GO" id="GO:0006974">
    <property type="term" value="P:DNA damage response"/>
    <property type="evidence" value="ECO:0007669"/>
    <property type="project" value="InterPro"/>
</dbReference>
<sequence>MPLVPLLPLFHRFNREYFNGALAIGSQPLLSVRWSDGRLRKTAGFYRRGLRVDGRNGCEIVLSRPLLELLPQTATESTLCHEMIHAWIDLVLQVKESHGPNFHARMAAINAAQNQFQVSVRHQFPVPKTPPRWWAVCPRCGLRSPYQRRVHRAACRQCCDRHYGGSWHASCVFVYEPASPEA</sequence>
<dbReference type="AlphaFoldDB" id="A2CDS3"/>
<dbReference type="Pfam" id="PF17283">
    <property type="entry name" value="Zn_ribbon_SprT"/>
    <property type="match status" value="1"/>
</dbReference>
<dbReference type="STRING" id="59922.P9303_29031"/>
<accession>A2CDS3</accession>
<dbReference type="GO" id="GO:0031593">
    <property type="term" value="F:polyubiquitin modification-dependent protein binding"/>
    <property type="evidence" value="ECO:0007669"/>
    <property type="project" value="TreeGrafter"/>
</dbReference>
<dbReference type="GO" id="GO:0003697">
    <property type="term" value="F:single-stranded DNA binding"/>
    <property type="evidence" value="ECO:0007669"/>
    <property type="project" value="InterPro"/>
</dbReference>
<dbReference type="HOGENOM" id="CLU_127099_0_0_3"/>
<evidence type="ECO:0000313" key="2">
    <source>
        <dbReference type="EMBL" id="ABM79633.1"/>
    </source>
</evidence>
<name>A2CDS3_PROM3</name>
<organism evidence="2 3">
    <name type="scientific">Prochlorococcus marinus (strain MIT 9303)</name>
    <dbReference type="NCBI Taxonomy" id="59922"/>
    <lineage>
        <taxon>Bacteria</taxon>
        <taxon>Bacillati</taxon>
        <taxon>Cyanobacteriota</taxon>
        <taxon>Cyanophyceae</taxon>
        <taxon>Synechococcales</taxon>
        <taxon>Prochlorococcaceae</taxon>
        <taxon>Prochlorococcus</taxon>
    </lineage>
</organism>
<reference evidence="2 3" key="1">
    <citation type="journal article" date="2007" name="PLoS Genet.">
        <title>Patterns and implications of gene gain and loss in the evolution of Prochlorococcus.</title>
        <authorList>
            <person name="Kettler G.C."/>
            <person name="Martiny A.C."/>
            <person name="Huang K."/>
            <person name="Zucker J."/>
            <person name="Coleman M.L."/>
            <person name="Rodrigue S."/>
            <person name="Chen F."/>
            <person name="Lapidus A."/>
            <person name="Ferriera S."/>
            <person name="Johnson J."/>
            <person name="Steglich C."/>
            <person name="Church G.M."/>
            <person name="Richardson P."/>
            <person name="Chisholm S.W."/>
        </authorList>
    </citation>
    <scope>NUCLEOTIDE SEQUENCE [LARGE SCALE GENOMIC DNA]</scope>
    <source>
        <strain evidence="2 3">MIT 9303</strain>
    </source>
</reference>
<evidence type="ECO:0000259" key="1">
    <source>
        <dbReference type="SMART" id="SM00731"/>
    </source>
</evidence>
<dbReference type="PANTHER" id="PTHR21220">
    <property type="entry name" value="DNA-DEPENDENT METALLOPROTEASE SPRTN"/>
    <property type="match status" value="1"/>
</dbReference>
<feature type="domain" description="SprT-like" evidence="1">
    <location>
        <begin position="4"/>
        <end position="165"/>
    </location>
</feature>
<dbReference type="SMART" id="SM00731">
    <property type="entry name" value="SprT"/>
    <property type="match status" value="1"/>
</dbReference>
<proteinExistence type="predicted"/>
<dbReference type="InterPro" id="IPR044245">
    <property type="entry name" value="Spartan"/>
</dbReference>
<dbReference type="Proteomes" id="UP000002274">
    <property type="component" value="Chromosome"/>
</dbReference>
<dbReference type="RefSeq" id="WP_011827472.1">
    <property type="nucleotide sequence ID" value="NC_008820.1"/>
</dbReference>
<dbReference type="BioCyc" id="PMAR59922:G1G80-2546-MONOMER"/>
<dbReference type="Pfam" id="PF10263">
    <property type="entry name" value="SprT-like"/>
    <property type="match status" value="1"/>
</dbReference>
<protein>
    <recommendedName>
        <fullName evidence="1">SprT-like domain-containing protein</fullName>
    </recommendedName>
</protein>
<dbReference type="GO" id="GO:0004222">
    <property type="term" value="F:metalloendopeptidase activity"/>
    <property type="evidence" value="ECO:0007669"/>
    <property type="project" value="InterPro"/>
</dbReference>